<protein>
    <submittedName>
        <fullName evidence="2">Uncharacterized protein</fullName>
    </submittedName>
</protein>
<feature type="transmembrane region" description="Helical" evidence="1">
    <location>
        <begin position="99"/>
        <end position="119"/>
    </location>
</feature>
<sequence length="165" mass="18135">MHSVAESAIRDRSEAGVNPFLARKESVVSAIQSERQGGGPFTDSDGGKKGNDSKALFSFGWGLFRGLYSTVFFNSTYHLQQPFVGTVYSGVKNTKPGHLINAASFCLLMRAISHLAMILSAMNKDRETRFHPTNIRERDPCGGSSGMFMVEDIRLNGRTELLISK</sequence>
<proteinExistence type="predicted"/>
<evidence type="ECO:0000256" key="1">
    <source>
        <dbReference type="SAM" id="Phobius"/>
    </source>
</evidence>
<comment type="caution">
    <text evidence="2">The sequence shown here is derived from an EMBL/GenBank/DDBJ whole genome shotgun (WGS) entry which is preliminary data.</text>
</comment>
<evidence type="ECO:0000313" key="2">
    <source>
        <dbReference type="EMBL" id="GFY23296.1"/>
    </source>
</evidence>
<keyword evidence="1" id="KW-1133">Transmembrane helix</keyword>
<organism evidence="2 3">
    <name type="scientific">Trichonephila clavipes</name>
    <name type="common">Golden silk orbweaver</name>
    <name type="synonym">Nephila clavipes</name>
    <dbReference type="NCBI Taxonomy" id="2585209"/>
    <lineage>
        <taxon>Eukaryota</taxon>
        <taxon>Metazoa</taxon>
        <taxon>Ecdysozoa</taxon>
        <taxon>Arthropoda</taxon>
        <taxon>Chelicerata</taxon>
        <taxon>Arachnida</taxon>
        <taxon>Araneae</taxon>
        <taxon>Araneomorphae</taxon>
        <taxon>Entelegynae</taxon>
        <taxon>Araneoidea</taxon>
        <taxon>Nephilidae</taxon>
        <taxon>Trichonephila</taxon>
    </lineage>
</organism>
<keyword evidence="1" id="KW-0472">Membrane</keyword>
<dbReference type="AlphaFoldDB" id="A0A8X7B8F4"/>
<dbReference type="EMBL" id="BMAU01021363">
    <property type="protein sequence ID" value="GFY23296.1"/>
    <property type="molecule type" value="Genomic_DNA"/>
</dbReference>
<keyword evidence="3" id="KW-1185">Reference proteome</keyword>
<evidence type="ECO:0000313" key="3">
    <source>
        <dbReference type="Proteomes" id="UP000887159"/>
    </source>
</evidence>
<name>A0A8X7B8F4_TRICX</name>
<keyword evidence="1" id="KW-0812">Transmembrane</keyword>
<feature type="transmembrane region" description="Helical" evidence="1">
    <location>
        <begin position="56"/>
        <end position="79"/>
    </location>
</feature>
<accession>A0A8X7B8F4</accession>
<gene>
    <name evidence="2" type="ORF">TNCV_3939921</name>
</gene>
<reference evidence="2" key="1">
    <citation type="submission" date="2020-08" db="EMBL/GenBank/DDBJ databases">
        <title>Multicomponent nature underlies the extraordinary mechanical properties of spider dragline silk.</title>
        <authorList>
            <person name="Kono N."/>
            <person name="Nakamura H."/>
            <person name="Mori M."/>
            <person name="Yoshida Y."/>
            <person name="Ohtoshi R."/>
            <person name="Malay A.D."/>
            <person name="Moran D.A.P."/>
            <person name="Tomita M."/>
            <person name="Numata K."/>
            <person name="Arakawa K."/>
        </authorList>
    </citation>
    <scope>NUCLEOTIDE SEQUENCE</scope>
</reference>
<dbReference type="Proteomes" id="UP000887159">
    <property type="component" value="Unassembled WGS sequence"/>
</dbReference>